<dbReference type="Proteomes" id="UP000190626">
    <property type="component" value="Unassembled WGS sequence"/>
</dbReference>
<evidence type="ECO:0000313" key="3">
    <source>
        <dbReference type="Proteomes" id="UP000190626"/>
    </source>
</evidence>
<dbReference type="PANTHER" id="PTHR40082">
    <property type="entry name" value="BLR5956 PROTEIN"/>
    <property type="match status" value="1"/>
</dbReference>
<dbReference type="Gene3D" id="3.40.50.10090">
    <property type="match status" value="2"/>
</dbReference>
<evidence type="ECO:0000313" key="2">
    <source>
        <dbReference type="EMBL" id="OPH58362.1"/>
    </source>
</evidence>
<feature type="domain" description="Tetrapyrrole biosynthesis uroporphyrinogen III synthase" evidence="1">
    <location>
        <begin position="19"/>
        <end position="258"/>
    </location>
</feature>
<dbReference type="AlphaFoldDB" id="A0A1V4HM04"/>
<comment type="caution">
    <text evidence="2">The sequence shown here is derived from an EMBL/GenBank/DDBJ whole genome shotgun (WGS) entry which is preliminary data.</text>
</comment>
<dbReference type="Pfam" id="PF02602">
    <property type="entry name" value="HEM4"/>
    <property type="match status" value="1"/>
</dbReference>
<dbReference type="STRING" id="1469647.BC351_23665"/>
<dbReference type="OrthoDB" id="9775656at2"/>
<protein>
    <submittedName>
        <fullName evidence="2">Uroporphyrinogen-III synthase</fullName>
    </submittedName>
</protein>
<dbReference type="RefSeq" id="WP_079412150.1">
    <property type="nucleotide sequence ID" value="NZ_MBTG01000010.1"/>
</dbReference>
<keyword evidence="3" id="KW-1185">Reference proteome</keyword>
<dbReference type="GO" id="GO:0004852">
    <property type="term" value="F:uroporphyrinogen-III synthase activity"/>
    <property type="evidence" value="ECO:0007669"/>
    <property type="project" value="InterPro"/>
</dbReference>
<dbReference type="InterPro" id="IPR036108">
    <property type="entry name" value="4pyrrol_syn_uPrphyn_synt_sf"/>
</dbReference>
<dbReference type="NCBIfam" id="NF004584">
    <property type="entry name" value="PRK05928.2-1"/>
    <property type="match status" value="1"/>
</dbReference>
<dbReference type="CDD" id="cd06578">
    <property type="entry name" value="HemD"/>
    <property type="match status" value="1"/>
</dbReference>
<dbReference type="EMBL" id="MBTG01000010">
    <property type="protein sequence ID" value="OPH58362.1"/>
    <property type="molecule type" value="Genomic_DNA"/>
</dbReference>
<gene>
    <name evidence="2" type="ORF">BC351_23665</name>
</gene>
<name>A0A1V4HM04_9BACL</name>
<dbReference type="GO" id="GO:0006780">
    <property type="term" value="P:uroporphyrinogen III biosynthetic process"/>
    <property type="evidence" value="ECO:0007669"/>
    <property type="project" value="InterPro"/>
</dbReference>
<dbReference type="PANTHER" id="PTHR40082:SF1">
    <property type="entry name" value="BLR5956 PROTEIN"/>
    <property type="match status" value="1"/>
</dbReference>
<organism evidence="2 3">
    <name type="scientific">Paenibacillus ferrarius</name>
    <dbReference type="NCBI Taxonomy" id="1469647"/>
    <lineage>
        <taxon>Bacteria</taxon>
        <taxon>Bacillati</taxon>
        <taxon>Bacillota</taxon>
        <taxon>Bacilli</taxon>
        <taxon>Bacillales</taxon>
        <taxon>Paenibacillaceae</taxon>
        <taxon>Paenibacillus</taxon>
    </lineage>
</organism>
<dbReference type="InterPro" id="IPR003754">
    <property type="entry name" value="4pyrrol_synth_uPrphyn_synth"/>
</dbReference>
<reference evidence="3" key="1">
    <citation type="submission" date="2016-07" db="EMBL/GenBank/DDBJ databases">
        <authorList>
            <person name="Florea S."/>
            <person name="Webb J.S."/>
            <person name="Jaromczyk J."/>
            <person name="Schardl C.L."/>
        </authorList>
    </citation>
    <scope>NUCLEOTIDE SEQUENCE [LARGE SCALE GENOMIC DNA]</scope>
    <source>
        <strain evidence="3">CY1</strain>
    </source>
</reference>
<proteinExistence type="predicted"/>
<evidence type="ECO:0000259" key="1">
    <source>
        <dbReference type="Pfam" id="PF02602"/>
    </source>
</evidence>
<accession>A0A1V4HM04</accession>
<dbReference type="InterPro" id="IPR039793">
    <property type="entry name" value="UROS/Hem4"/>
</dbReference>
<dbReference type="SUPFAM" id="SSF69618">
    <property type="entry name" value="HemD-like"/>
    <property type="match status" value="1"/>
</dbReference>
<sequence>MDKLRGKKIVIAGSRKTEEMSLLIEKQGGIPLVRSLQGFIYLDEKAVEKELLFCVNNQVDWFVLTTGTGTDTLLGAADQLGIYADLIHQMKAAKVAARGYKTYALLKKLELKPEVIDEDGTTQGLMNRLSSYDFSNQTVVVQLHGEVQPALIQFLEERGARVIQLLPYRHIEPELATLATLCQELKTNSIDAVCFTTAVQVKYLFDYARREGMIETVLQAFSTHVKAAAVGKVTAEALKDEGLKQVIVPELERMGAMLIELVRDYSRSEAL</sequence>